<reference evidence="1 2" key="1">
    <citation type="submission" date="2018-08" db="EMBL/GenBank/DDBJ databases">
        <title>Aphanomyces genome sequencing and annotation.</title>
        <authorList>
            <person name="Minardi D."/>
            <person name="Oidtmann B."/>
            <person name="Van Der Giezen M."/>
            <person name="Studholme D.J."/>
        </authorList>
    </citation>
    <scope>NUCLEOTIDE SEQUENCE [LARGE SCALE GENOMIC DNA]</scope>
    <source>
        <strain evidence="1 2">197901</strain>
    </source>
</reference>
<dbReference type="Proteomes" id="UP000266196">
    <property type="component" value="Unassembled WGS sequence"/>
</dbReference>
<organism evidence="1 2">
    <name type="scientific">Aphanomyces astaci</name>
    <name type="common">Crayfish plague agent</name>
    <dbReference type="NCBI Taxonomy" id="112090"/>
    <lineage>
        <taxon>Eukaryota</taxon>
        <taxon>Sar</taxon>
        <taxon>Stramenopiles</taxon>
        <taxon>Oomycota</taxon>
        <taxon>Saprolegniomycetes</taxon>
        <taxon>Saprolegniales</taxon>
        <taxon>Verrucalvaceae</taxon>
        <taxon>Aphanomyces</taxon>
    </lineage>
</organism>
<sequence length="157" mass="16609">MVLPAAHFENPFRILLGPGQDFFMQTAGHQEFGVPTSEPVFVSVPGSGPPRREHSFPLPHAEPRSRVGYLNPSNVQLLSIAAFLIPYPRTPLGLRRGDVSTKGRSAADVSAGLFNGDCVSGQYVGGDTCGDPSSSRFLPGVDTRALSLSSNGTRSVA</sequence>
<gene>
    <name evidence="1" type="ORF">DYB31_010248</name>
</gene>
<protein>
    <submittedName>
        <fullName evidence="1">Uncharacterized protein</fullName>
    </submittedName>
</protein>
<comment type="caution">
    <text evidence="1">The sequence shown here is derived from an EMBL/GenBank/DDBJ whole genome shotgun (WGS) entry which is preliminary data.</text>
</comment>
<dbReference type="AlphaFoldDB" id="A0A397FBE3"/>
<accession>A0A397FBE3</accession>
<evidence type="ECO:0000313" key="1">
    <source>
        <dbReference type="EMBL" id="RHZ24452.1"/>
    </source>
</evidence>
<name>A0A397FBE3_APHAT</name>
<evidence type="ECO:0000313" key="2">
    <source>
        <dbReference type="Proteomes" id="UP000266196"/>
    </source>
</evidence>
<proteinExistence type="predicted"/>
<dbReference type="EMBL" id="QUTE01008464">
    <property type="protein sequence ID" value="RHZ24452.1"/>
    <property type="molecule type" value="Genomic_DNA"/>
</dbReference>
<dbReference type="VEuPathDB" id="FungiDB:H257_16315"/>